<dbReference type="InterPro" id="IPR016071">
    <property type="entry name" value="Staphylococal_nuclease_OB-fold"/>
</dbReference>
<feature type="compositionally biased region" description="Low complexity" evidence="1">
    <location>
        <begin position="159"/>
        <end position="219"/>
    </location>
</feature>
<dbReference type="Pfam" id="PF00565">
    <property type="entry name" value="SNase"/>
    <property type="match status" value="1"/>
</dbReference>
<dbReference type="SMART" id="SM00318">
    <property type="entry name" value="SNc"/>
    <property type="match status" value="1"/>
</dbReference>
<keyword evidence="5" id="KW-1185">Reference proteome</keyword>
<feature type="domain" description="TNase-like" evidence="3">
    <location>
        <begin position="228"/>
        <end position="351"/>
    </location>
</feature>
<evidence type="ECO:0000256" key="1">
    <source>
        <dbReference type="SAM" id="MobiDB-lite"/>
    </source>
</evidence>
<dbReference type="EMBL" id="BAABKX010000013">
    <property type="protein sequence ID" value="GAA5054211.1"/>
    <property type="molecule type" value="Genomic_DNA"/>
</dbReference>
<dbReference type="Gene3D" id="2.40.50.90">
    <property type="match status" value="1"/>
</dbReference>
<feature type="compositionally biased region" description="Basic and acidic residues" evidence="1">
    <location>
        <begin position="41"/>
        <end position="50"/>
    </location>
</feature>
<sequence length="356" mass="39017">MKEWEGRYRQWGGHQIWREIPLPTHQGVVGADRPFQALRREWRPDTRTDLGRPATGQPPSSSQQAADSADSGIRASFGGLLDAERSAAIAATVPLKMFDYFRAFGAFPVARYRASSGSHNVKINTATTTSMHRALPFLGLTLLIILAGCFGGLGLGGSDETSTTTTTPTSIATETHSQTAPVASTTTTPTEATRATTTTTETRSETRTQTTSLRQSTTADIGTPEDSERFQARILKIIDPTTLKIKHGETIQIVKLIGVNVPEDGTTQQQAIRDANSQFNQQLVTVVSDPLVSATENGHLQAYVYIGNTMVNTELIRRGYARVPDMQFSKRQEFMRKQQQAKQHGYGRWNTTTTTA</sequence>
<accession>A0AAV3UJV8</accession>
<dbReference type="RefSeq" id="WP_390185185.1">
    <property type="nucleotide sequence ID" value="NZ_JBHMAI010000005.1"/>
</dbReference>
<reference evidence="4 5" key="1">
    <citation type="journal article" date="2019" name="Int. J. Syst. Evol. Microbiol.">
        <title>The Global Catalogue of Microorganisms (GCM) 10K type strain sequencing project: providing services to taxonomists for standard genome sequencing and annotation.</title>
        <authorList>
            <consortium name="The Broad Institute Genomics Platform"/>
            <consortium name="The Broad Institute Genome Sequencing Center for Infectious Disease"/>
            <person name="Wu L."/>
            <person name="Ma J."/>
        </authorList>
    </citation>
    <scope>NUCLEOTIDE SEQUENCE [LARGE SCALE GENOMIC DNA]</scope>
    <source>
        <strain evidence="4 5">JCM 17504</strain>
    </source>
</reference>
<gene>
    <name evidence="4" type="ORF">GCM10025751_32460</name>
</gene>
<dbReference type="Proteomes" id="UP001501729">
    <property type="component" value="Unassembled WGS sequence"/>
</dbReference>
<evidence type="ECO:0000313" key="5">
    <source>
        <dbReference type="Proteomes" id="UP001501729"/>
    </source>
</evidence>
<feature type="region of interest" description="Disordered" evidence="1">
    <location>
        <begin position="159"/>
        <end position="225"/>
    </location>
</feature>
<organism evidence="4 5">
    <name type="scientific">Haladaptatus pallidirubidus</name>
    <dbReference type="NCBI Taxonomy" id="1008152"/>
    <lineage>
        <taxon>Archaea</taxon>
        <taxon>Methanobacteriati</taxon>
        <taxon>Methanobacteriota</taxon>
        <taxon>Stenosarchaea group</taxon>
        <taxon>Halobacteria</taxon>
        <taxon>Halobacteriales</taxon>
        <taxon>Haladaptataceae</taxon>
        <taxon>Haladaptatus</taxon>
    </lineage>
</organism>
<protein>
    <recommendedName>
        <fullName evidence="3">TNase-like domain-containing protein</fullName>
    </recommendedName>
</protein>
<evidence type="ECO:0000313" key="4">
    <source>
        <dbReference type="EMBL" id="GAA5054211.1"/>
    </source>
</evidence>
<feature type="compositionally biased region" description="Low complexity" evidence="1">
    <location>
        <begin position="57"/>
        <end position="69"/>
    </location>
</feature>
<dbReference type="InterPro" id="IPR035437">
    <property type="entry name" value="SNase_OB-fold_sf"/>
</dbReference>
<name>A0AAV3UJV8_9EURY</name>
<comment type="caution">
    <text evidence="4">The sequence shown here is derived from an EMBL/GenBank/DDBJ whole genome shotgun (WGS) entry which is preliminary data.</text>
</comment>
<proteinExistence type="predicted"/>
<dbReference type="SUPFAM" id="SSF50199">
    <property type="entry name" value="Staphylococcal nuclease"/>
    <property type="match status" value="1"/>
</dbReference>
<evidence type="ECO:0000259" key="3">
    <source>
        <dbReference type="SMART" id="SM00318"/>
    </source>
</evidence>
<dbReference type="AlphaFoldDB" id="A0AAV3UJV8"/>
<keyword evidence="2" id="KW-0472">Membrane</keyword>
<keyword evidence="2" id="KW-0812">Transmembrane</keyword>
<feature type="region of interest" description="Disordered" evidence="1">
    <location>
        <begin position="41"/>
        <end position="69"/>
    </location>
</feature>
<keyword evidence="2" id="KW-1133">Transmembrane helix</keyword>
<feature type="transmembrane region" description="Helical" evidence="2">
    <location>
        <begin position="134"/>
        <end position="155"/>
    </location>
</feature>
<evidence type="ECO:0000256" key="2">
    <source>
        <dbReference type="SAM" id="Phobius"/>
    </source>
</evidence>